<protein>
    <submittedName>
        <fullName evidence="1">Uncharacterized protein</fullName>
    </submittedName>
</protein>
<keyword evidence="2" id="KW-1185">Reference proteome</keyword>
<comment type="caution">
    <text evidence="1">The sequence shown here is derived from an EMBL/GenBank/DDBJ whole genome shotgun (WGS) entry which is preliminary data.</text>
</comment>
<evidence type="ECO:0000313" key="1">
    <source>
        <dbReference type="EMBL" id="KAK1132639.1"/>
    </source>
</evidence>
<accession>A0AA40G7P6</accession>
<organism evidence="1 2">
    <name type="scientific">Melipona bicolor</name>
    <dbReference type="NCBI Taxonomy" id="60889"/>
    <lineage>
        <taxon>Eukaryota</taxon>
        <taxon>Metazoa</taxon>
        <taxon>Ecdysozoa</taxon>
        <taxon>Arthropoda</taxon>
        <taxon>Hexapoda</taxon>
        <taxon>Insecta</taxon>
        <taxon>Pterygota</taxon>
        <taxon>Neoptera</taxon>
        <taxon>Endopterygota</taxon>
        <taxon>Hymenoptera</taxon>
        <taxon>Apocrita</taxon>
        <taxon>Aculeata</taxon>
        <taxon>Apoidea</taxon>
        <taxon>Anthophila</taxon>
        <taxon>Apidae</taxon>
        <taxon>Melipona</taxon>
    </lineage>
</organism>
<sequence>MAKDEGSPVGYRPRVPFVWFVEATTEKSPRQAIGRPCTLPACLPACLPVLLLLSVCLSACPMTDDSSRPTRSTTSGCVLRTETNFFQALAGADTETTADRGERKSRDCVNFWEPLGLEDLGED</sequence>
<dbReference type="EMBL" id="JAHYIQ010000004">
    <property type="protein sequence ID" value="KAK1132639.1"/>
    <property type="molecule type" value="Genomic_DNA"/>
</dbReference>
<dbReference type="Proteomes" id="UP001177670">
    <property type="component" value="Unassembled WGS sequence"/>
</dbReference>
<evidence type="ECO:0000313" key="2">
    <source>
        <dbReference type="Proteomes" id="UP001177670"/>
    </source>
</evidence>
<reference evidence="1" key="1">
    <citation type="submission" date="2021-10" db="EMBL/GenBank/DDBJ databases">
        <title>Melipona bicolor Genome sequencing and assembly.</title>
        <authorList>
            <person name="Araujo N.S."/>
            <person name="Arias M.C."/>
        </authorList>
    </citation>
    <scope>NUCLEOTIDE SEQUENCE</scope>
    <source>
        <strain evidence="1">USP_2M_L1-L4_2017</strain>
        <tissue evidence="1">Whole body</tissue>
    </source>
</reference>
<gene>
    <name evidence="1" type="ORF">K0M31_014024</name>
</gene>
<dbReference type="AlphaFoldDB" id="A0AA40G7P6"/>
<name>A0AA40G7P6_9HYME</name>
<proteinExistence type="predicted"/>